<feature type="region of interest" description="Disordered" evidence="2">
    <location>
        <begin position="613"/>
        <end position="638"/>
    </location>
</feature>
<comment type="similarity">
    <text evidence="1">Belongs to the ATOS family.</text>
</comment>
<dbReference type="EMBL" id="UYJE01008539">
    <property type="protein sequence ID" value="VDI64663.1"/>
    <property type="molecule type" value="Genomic_DNA"/>
</dbReference>
<gene>
    <name evidence="4" type="ORF">MGAL_10B043824</name>
</gene>
<dbReference type="PANTHER" id="PTHR13199">
    <property type="entry name" value="GH03947P"/>
    <property type="match status" value="1"/>
</dbReference>
<feature type="compositionally biased region" description="Basic and acidic residues" evidence="2">
    <location>
        <begin position="280"/>
        <end position="345"/>
    </location>
</feature>
<dbReference type="InterPro" id="IPR051506">
    <property type="entry name" value="ATOS_Transcription_Regulators"/>
</dbReference>
<evidence type="ECO:0000313" key="5">
    <source>
        <dbReference type="Proteomes" id="UP000596742"/>
    </source>
</evidence>
<organism evidence="4 5">
    <name type="scientific">Mytilus galloprovincialis</name>
    <name type="common">Mediterranean mussel</name>
    <dbReference type="NCBI Taxonomy" id="29158"/>
    <lineage>
        <taxon>Eukaryota</taxon>
        <taxon>Metazoa</taxon>
        <taxon>Spiralia</taxon>
        <taxon>Lophotrochozoa</taxon>
        <taxon>Mollusca</taxon>
        <taxon>Bivalvia</taxon>
        <taxon>Autobranchia</taxon>
        <taxon>Pteriomorphia</taxon>
        <taxon>Mytilida</taxon>
        <taxon>Mytiloidea</taxon>
        <taxon>Mytilidae</taxon>
        <taxon>Mytilinae</taxon>
        <taxon>Mytilus</taxon>
    </lineage>
</organism>
<evidence type="ECO:0000259" key="3">
    <source>
        <dbReference type="SMART" id="SM01177"/>
    </source>
</evidence>
<dbReference type="PANTHER" id="PTHR13199:SF11">
    <property type="entry name" value="PROTEIN ATOSSA"/>
    <property type="match status" value="1"/>
</dbReference>
<feature type="region of interest" description="Disordered" evidence="2">
    <location>
        <begin position="873"/>
        <end position="894"/>
    </location>
</feature>
<reference evidence="4" key="1">
    <citation type="submission" date="2018-11" db="EMBL/GenBank/DDBJ databases">
        <authorList>
            <person name="Alioto T."/>
            <person name="Alioto T."/>
        </authorList>
    </citation>
    <scope>NUCLEOTIDE SEQUENCE</scope>
</reference>
<evidence type="ECO:0000256" key="1">
    <source>
        <dbReference type="ARBA" id="ARBA00034497"/>
    </source>
</evidence>
<feature type="compositionally biased region" description="Low complexity" evidence="2">
    <location>
        <begin position="621"/>
        <end position="630"/>
    </location>
</feature>
<name>A0A8B6GJU3_MYTGA</name>
<protein>
    <recommendedName>
        <fullName evidence="3">Atos-like conserved domain-containing protein</fullName>
    </recommendedName>
</protein>
<dbReference type="Proteomes" id="UP000596742">
    <property type="component" value="Unassembled WGS sequence"/>
</dbReference>
<feature type="compositionally biased region" description="Basic and acidic residues" evidence="2">
    <location>
        <begin position="708"/>
        <end position="725"/>
    </location>
</feature>
<dbReference type="InterPro" id="IPR025261">
    <property type="entry name" value="Atos-like_cons_dom"/>
</dbReference>
<feature type="region of interest" description="Disordered" evidence="2">
    <location>
        <begin position="708"/>
        <end position="751"/>
    </location>
</feature>
<keyword evidence="5" id="KW-1185">Reference proteome</keyword>
<feature type="region of interest" description="Disordered" evidence="2">
    <location>
        <begin position="231"/>
        <end position="413"/>
    </location>
</feature>
<dbReference type="SMART" id="SM01177">
    <property type="entry name" value="DUF4210"/>
    <property type="match status" value="1"/>
</dbReference>
<dbReference type="InterPro" id="IPR033473">
    <property type="entry name" value="Atos-like_C"/>
</dbReference>
<dbReference type="Pfam" id="PF13915">
    <property type="entry name" value="DUF4210"/>
    <property type="match status" value="1"/>
</dbReference>
<comment type="caution">
    <text evidence="4">The sequence shown here is derived from an EMBL/GenBank/DDBJ whole genome shotgun (WGS) entry which is preliminary data.</text>
</comment>
<dbReference type="AlphaFoldDB" id="A0A8B6GJU3"/>
<evidence type="ECO:0000313" key="4">
    <source>
        <dbReference type="EMBL" id="VDI64663.1"/>
    </source>
</evidence>
<proteinExistence type="inferred from homology"/>
<sequence>MKPETASEDMEDCVCDPIDLFVDIGMLITEGRIPDLSPKRRVEGPHCPSLDQSHSCDRHREQCRKADQLRKQMLMMCRNKIPMRVDVLLLPKCNHGQLEASTVEGATVSCQDTALLLERWDVQIISKRMEKTESGCVTGRFLLQAIRSYLHFSQLSSWMISSKDCLPFEVIYRLYAPGETVNYSFKVIPNVHHFPQSDMTHATMKVSVASLPRPQDMPHLTCIECGKGRQKKQDKFTKARTSHRTSTNVPLSERPHSSKSLGLDQYSLKSLESHHRRKKSDQSDHRHTKSDQSDYKHKKSDLSDNGHAKSDQSDNRHKKSDQSDNRHKKSDQSDQTKNKKSEKLDNNVCLPSRPKSPKVSDEDDGCTESIPRSKLGQQSSEGQVVPDQKLFYHKPPSGRKLKTNEDDKTCNSSVAMGTDLKKESNISMQTVSPGASSNQSQGTSHFCYAKKLLKESLKVKPLSFKGDSHSKHPTDPDTLIKRLPSPKVLFTTNSKSQNPTYKKRKIDLSDLAENVEDKIMYSDLSDLMKPLHSEELESYLASLSHRVPDKVIHDSIGSIPLTKCKFFIGEHLNDIDASDRKTSCDKIDNQKDVTVVEKKDFVTDIDHVDDGIISEKDRTSDSGGNTNSSTFHKTQEKQKVFQEKVSPILHDEIIKLSVQKSSLHITDNCDRPKSGSRGRETVAKRLFKSLSEPGPDFEKLSLSLVNDGHHNSRSHDGNHGCRSHDGSPNGLSLTDDESSDNSTPTNSLSECNANHFKNEKQFTHNASPSINDVKPTSNSDGDLNDSLEEEIAKLHLSDYKCVGMVQNNSVTMVTSEKKKEDKLALGKTLCKHLMTKELNKMGRPEDISMPNQEEIMIFQRNLGKSTSMMFSTATGLPTRSSPAPTKRKSSGGRFDYDNTLISTKAIKNALSCSKLALQSESSTDHEESQKVLSTSAPASTNCLLGNFEESVLNGRIEPIGVVEGFTAEIGAGGSFCPKHITLPVTAYFFQLSDDNAPSPYLGHINLESLGKKGYKIPTCGTVQVTLFNPNKTVVKMFVVMYDMSDMPANCQTFLRQRTVYMPADTNSTEPTFLRYLIHLRFASSRSGKIYLHTDIRLIFARDKFEFDPRVANYELRSFTEGPQNPKFSPKR</sequence>
<feature type="domain" description="Atos-like conserved" evidence="3">
    <location>
        <begin position="943"/>
        <end position="1001"/>
    </location>
</feature>
<evidence type="ECO:0000256" key="2">
    <source>
        <dbReference type="SAM" id="MobiDB-lite"/>
    </source>
</evidence>
<accession>A0A8B6GJU3</accession>
<dbReference type="OrthoDB" id="8625101at2759"/>
<feature type="compositionally biased region" description="Polar residues" evidence="2">
    <location>
        <begin position="740"/>
        <end position="751"/>
    </location>
</feature>
<dbReference type="Pfam" id="PF13889">
    <property type="entry name" value="Chromosome_seg"/>
    <property type="match status" value="1"/>
</dbReference>
<feature type="compositionally biased region" description="Polar residues" evidence="2">
    <location>
        <begin position="763"/>
        <end position="781"/>
    </location>
</feature>
<feature type="compositionally biased region" description="Polar residues" evidence="2">
    <location>
        <begin position="873"/>
        <end position="883"/>
    </location>
</feature>
<feature type="region of interest" description="Disordered" evidence="2">
    <location>
        <begin position="763"/>
        <end position="784"/>
    </location>
</feature>